<organism evidence="1 2">
    <name type="scientific">Trichinella pseudospiralis</name>
    <name type="common">Parasitic roundworm</name>
    <dbReference type="NCBI Taxonomy" id="6337"/>
    <lineage>
        <taxon>Eukaryota</taxon>
        <taxon>Metazoa</taxon>
        <taxon>Ecdysozoa</taxon>
        <taxon>Nematoda</taxon>
        <taxon>Enoplea</taxon>
        <taxon>Dorylaimia</taxon>
        <taxon>Trichinellida</taxon>
        <taxon>Trichinellidae</taxon>
        <taxon>Trichinella</taxon>
    </lineage>
</organism>
<dbReference type="AlphaFoldDB" id="A0A0V0Y4A5"/>
<reference evidence="1 2" key="1">
    <citation type="submission" date="2015-01" db="EMBL/GenBank/DDBJ databases">
        <title>Evolution of Trichinella species and genotypes.</title>
        <authorList>
            <person name="Korhonen P.K."/>
            <person name="Edoardo P."/>
            <person name="Giuseppe L.R."/>
            <person name="Gasser R.B."/>
        </authorList>
    </citation>
    <scope>NUCLEOTIDE SEQUENCE [LARGE SCALE GENOMIC DNA]</scope>
    <source>
        <strain evidence="1">ISS141</strain>
    </source>
</reference>
<accession>A0A0V0Y4A5</accession>
<dbReference type="EMBL" id="JYDU01000062">
    <property type="protein sequence ID" value="KRX95087.1"/>
    <property type="molecule type" value="Genomic_DNA"/>
</dbReference>
<comment type="caution">
    <text evidence="1">The sequence shown here is derived from an EMBL/GenBank/DDBJ whole genome shotgun (WGS) entry which is preliminary data.</text>
</comment>
<dbReference type="Proteomes" id="UP000054815">
    <property type="component" value="Unassembled WGS sequence"/>
</dbReference>
<name>A0A0V0Y4A5_TRIPS</name>
<evidence type="ECO:0000313" key="2">
    <source>
        <dbReference type="Proteomes" id="UP000054815"/>
    </source>
</evidence>
<evidence type="ECO:0000313" key="1">
    <source>
        <dbReference type="EMBL" id="KRX95087.1"/>
    </source>
</evidence>
<proteinExistence type="predicted"/>
<sequence>MIEKLTIDETEWKKPTKGETPLWASGHWFGLGFFCSFFYPQFGFFTIGAGRLSGQALFVHWTGAAADRRGQRVQTGANCRRPVGLNRSIAIGADADAPAHPVVPFDGESFSSLKKHHKLKLKAEEESAAVTS</sequence>
<protein>
    <submittedName>
        <fullName evidence="1">Uncharacterized protein</fullName>
    </submittedName>
</protein>
<gene>
    <name evidence="1" type="ORF">T4E_5049</name>
</gene>